<evidence type="ECO:0000256" key="3">
    <source>
        <dbReference type="ARBA" id="ARBA00022692"/>
    </source>
</evidence>
<dbReference type="GO" id="GO:0006869">
    <property type="term" value="P:lipid transport"/>
    <property type="evidence" value="ECO:0007669"/>
    <property type="project" value="UniProtKB-KW"/>
</dbReference>
<evidence type="ECO:0000256" key="6">
    <source>
        <dbReference type="ARBA" id="ARBA00023055"/>
    </source>
</evidence>
<evidence type="ECO:0000256" key="8">
    <source>
        <dbReference type="ARBA" id="ARBA00023136"/>
    </source>
</evidence>
<evidence type="ECO:0000256" key="5">
    <source>
        <dbReference type="ARBA" id="ARBA00022989"/>
    </source>
</evidence>
<proteinExistence type="predicted"/>
<comment type="caution">
    <text evidence="12">The sequence shown here is derived from an EMBL/GenBank/DDBJ whole genome shotgun (WGS) entry which is preliminary data.</text>
</comment>
<dbReference type="PROSITE" id="PS50003">
    <property type="entry name" value="PH_DOMAIN"/>
    <property type="match status" value="1"/>
</dbReference>
<evidence type="ECO:0000259" key="11">
    <source>
        <dbReference type="PROSITE" id="PS51847"/>
    </source>
</evidence>
<keyword evidence="8" id="KW-0472">Membrane</keyword>
<evidence type="ECO:0000313" key="13">
    <source>
        <dbReference type="Proteomes" id="UP000695562"/>
    </source>
</evidence>
<organism evidence="12 13">
    <name type="scientific">Polysphondylium violaceum</name>
    <dbReference type="NCBI Taxonomy" id="133409"/>
    <lineage>
        <taxon>Eukaryota</taxon>
        <taxon>Amoebozoa</taxon>
        <taxon>Evosea</taxon>
        <taxon>Eumycetozoa</taxon>
        <taxon>Dictyostelia</taxon>
        <taxon>Dictyosteliales</taxon>
        <taxon>Dictyosteliaceae</taxon>
        <taxon>Polysphondylium</taxon>
    </lineage>
</organism>
<keyword evidence="7" id="KW-0446">Lipid-binding</keyword>
<evidence type="ECO:0000256" key="9">
    <source>
        <dbReference type="SAM" id="SignalP"/>
    </source>
</evidence>
<keyword evidence="2" id="KW-0813">Transport</keyword>
<accession>A0A8J4V1Q1</accession>
<dbReference type="InterPro" id="IPR011993">
    <property type="entry name" value="PH-like_dom_sf"/>
</dbReference>
<dbReference type="GO" id="GO:0005789">
    <property type="term" value="C:endoplasmic reticulum membrane"/>
    <property type="evidence" value="ECO:0007669"/>
    <property type="project" value="UniProtKB-SubCell"/>
</dbReference>
<evidence type="ECO:0000259" key="10">
    <source>
        <dbReference type="PROSITE" id="PS50003"/>
    </source>
</evidence>
<comment type="subcellular location">
    <subcellularLocation>
        <location evidence="1">Endoplasmic reticulum membrane</location>
    </subcellularLocation>
</comment>
<dbReference type="OrthoDB" id="18820at2759"/>
<evidence type="ECO:0000256" key="7">
    <source>
        <dbReference type="ARBA" id="ARBA00023121"/>
    </source>
</evidence>
<feature type="signal peptide" evidence="9">
    <location>
        <begin position="1"/>
        <end position="18"/>
    </location>
</feature>
<evidence type="ECO:0008006" key="14">
    <source>
        <dbReference type="Google" id="ProtNLM"/>
    </source>
</evidence>
<dbReference type="Pfam" id="PF26547">
    <property type="entry name" value="PDZD8_N"/>
    <property type="match status" value="1"/>
</dbReference>
<keyword evidence="6" id="KW-0445">Lipid transport</keyword>
<keyword evidence="3" id="KW-0812">Transmembrane</keyword>
<dbReference type="Gene3D" id="2.30.29.30">
    <property type="entry name" value="Pleckstrin-homology domain (PH domain)/Phosphotyrosine-binding domain (PTB)"/>
    <property type="match status" value="1"/>
</dbReference>
<dbReference type="PANTHER" id="PTHR13466:SF0">
    <property type="entry name" value="SMP-LTD DOMAIN-CONTAINING PROTEIN"/>
    <property type="match status" value="1"/>
</dbReference>
<dbReference type="PANTHER" id="PTHR13466">
    <property type="entry name" value="TEX2 PROTEIN-RELATED"/>
    <property type="match status" value="1"/>
</dbReference>
<dbReference type="EMBL" id="AJWJ01001082">
    <property type="protein sequence ID" value="KAF2068279.1"/>
    <property type="molecule type" value="Genomic_DNA"/>
</dbReference>
<dbReference type="SMART" id="SM00233">
    <property type="entry name" value="PH"/>
    <property type="match status" value="1"/>
</dbReference>
<dbReference type="GO" id="GO:0008289">
    <property type="term" value="F:lipid binding"/>
    <property type="evidence" value="ECO:0007669"/>
    <property type="project" value="UniProtKB-KW"/>
</dbReference>
<evidence type="ECO:0000313" key="12">
    <source>
        <dbReference type="EMBL" id="KAF2068279.1"/>
    </source>
</evidence>
<feature type="non-terminal residue" evidence="12">
    <location>
        <position position="1"/>
    </location>
</feature>
<feature type="chain" id="PRO_5035258234" description="SMP-LTD domain-containing protein" evidence="9">
    <location>
        <begin position="19"/>
        <end position="525"/>
    </location>
</feature>
<evidence type="ECO:0000256" key="2">
    <source>
        <dbReference type="ARBA" id="ARBA00022448"/>
    </source>
</evidence>
<dbReference type="InterPro" id="IPR001849">
    <property type="entry name" value="PH_domain"/>
</dbReference>
<keyword evidence="9" id="KW-0732">Signal</keyword>
<name>A0A8J4V1Q1_9MYCE</name>
<keyword evidence="4" id="KW-0256">Endoplasmic reticulum</keyword>
<dbReference type="AlphaFoldDB" id="A0A8J4V1Q1"/>
<evidence type="ECO:0000256" key="1">
    <source>
        <dbReference type="ARBA" id="ARBA00004586"/>
    </source>
</evidence>
<dbReference type="SUPFAM" id="SSF50729">
    <property type="entry name" value="PH domain-like"/>
    <property type="match status" value="1"/>
</dbReference>
<dbReference type="CDD" id="cd21675">
    <property type="entry name" value="SMP_TEX2"/>
    <property type="match status" value="1"/>
</dbReference>
<dbReference type="PROSITE" id="PS51847">
    <property type="entry name" value="SMP"/>
    <property type="match status" value="1"/>
</dbReference>
<evidence type="ECO:0000256" key="4">
    <source>
        <dbReference type="ARBA" id="ARBA00022824"/>
    </source>
</evidence>
<sequence length="525" mass="58736">AFSVIICAIYLFVRLLETLDDKVEKDYLQLLKDAQIKKSEMRLDTSRYNTEKKGILFIKTPDSSSVPEKYYCVLKNNMLFLFNSLNDVSAINVICFDGCSVSIVRNKVGSSKYNKKNCIATIQPERELLFHSKILHFYFESGFDLETWYWFIKEASSLTHKKSIEEEQEAKICKKFFEELPVRLGIPTSERVGSIPLPVPSQSSLANPIQPVSSTISSIPPSTSTIITENKRSTPLKTSEELSGLRERNRFSSTSTSLFNNTIVNGSGGANDTEINNQIDSIIDDYSSNISTGTSNSNINVSIPPSIFNSTAVMGSTSKYDWFNVALARVFFNFYDSETLLGFAAEKITKKINKVKKPSILKSISLQNLEFGPNIPVLNDAKLLYITPNGEFSADVAITYHGGFTMTIKIEIMISFRGHSVTIPFVISVLVKSLSGRVNVQCLPNPTKRIWIGFYEEPKCELDIDTSIGQSKTGYFANIPKLAKLIITKLKAEIFEMMVLPNRDDLPFPRPSSSKKNPSIIPNKA</sequence>
<gene>
    <name evidence="12" type="ORF">CYY_010394</name>
</gene>
<keyword evidence="13" id="KW-1185">Reference proteome</keyword>
<reference evidence="12" key="1">
    <citation type="submission" date="2020-01" db="EMBL/GenBank/DDBJ databases">
        <title>Development of genomics and gene disruption for Polysphondylium violaceum indicates a role for the polyketide synthase stlB in stalk morphogenesis.</title>
        <authorList>
            <person name="Narita B."/>
            <person name="Kawabe Y."/>
            <person name="Kin K."/>
            <person name="Saito T."/>
            <person name="Gibbs R."/>
            <person name="Kuspa A."/>
            <person name="Muzny D."/>
            <person name="Queller D."/>
            <person name="Richards S."/>
            <person name="Strassman J."/>
            <person name="Sucgang R."/>
            <person name="Worley K."/>
            <person name="Schaap P."/>
        </authorList>
    </citation>
    <scope>NUCLEOTIDE SEQUENCE</scope>
    <source>
        <strain evidence="12">QSvi11</strain>
    </source>
</reference>
<dbReference type="InterPro" id="IPR058801">
    <property type="entry name" value="PDZD8_N"/>
</dbReference>
<keyword evidence="5" id="KW-1133">Transmembrane helix</keyword>
<dbReference type="InterPro" id="IPR031468">
    <property type="entry name" value="SMP_LBD"/>
</dbReference>
<feature type="domain" description="SMP-LTD" evidence="11">
    <location>
        <begin position="316"/>
        <end position="509"/>
    </location>
</feature>
<dbReference type="Proteomes" id="UP000695562">
    <property type="component" value="Unassembled WGS sequence"/>
</dbReference>
<protein>
    <recommendedName>
        <fullName evidence="14">SMP-LTD domain-containing protein</fullName>
    </recommendedName>
</protein>
<feature type="domain" description="PH" evidence="10">
    <location>
        <begin position="49"/>
        <end position="157"/>
    </location>
</feature>